<dbReference type="GeneTree" id="ENSGT00390000018621"/>
<gene>
    <name evidence="6" type="primary">TAZ</name>
    <name evidence="7" type="synonym">TAFAZZIN</name>
</gene>
<evidence type="ECO:0000256" key="2">
    <source>
        <dbReference type="ARBA" id="ARBA00022679"/>
    </source>
</evidence>
<dbReference type="GO" id="GO:0035965">
    <property type="term" value="P:cardiolipin acyl-chain remodeling"/>
    <property type="evidence" value="ECO:0007669"/>
    <property type="project" value="TreeGrafter"/>
</dbReference>
<dbReference type="Ensembl" id="ENSRROT00000052770.1">
    <property type="protein sequence ID" value="ENSRROP00000028419.1"/>
    <property type="gene ID" value="ENSRROG00000037988.1"/>
</dbReference>
<dbReference type="Proteomes" id="UP000233200">
    <property type="component" value="Unplaced"/>
</dbReference>
<dbReference type="InterPro" id="IPR000872">
    <property type="entry name" value="Tafazzin"/>
</dbReference>
<evidence type="ECO:0000256" key="1">
    <source>
        <dbReference type="ARBA" id="ARBA00004170"/>
    </source>
</evidence>
<dbReference type="GO" id="GO:0047184">
    <property type="term" value="F:1-acylglycerophosphocholine O-acyltransferase activity"/>
    <property type="evidence" value="ECO:0007669"/>
    <property type="project" value="TreeGrafter"/>
</dbReference>
<evidence type="ECO:0000256" key="6">
    <source>
        <dbReference type="RuleBase" id="RU365062"/>
    </source>
</evidence>
<proteinExistence type="inferred from homology"/>
<evidence type="ECO:0000256" key="5">
    <source>
        <dbReference type="ARBA" id="ARBA00023315"/>
    </source>
</evidence>
<reference evidence="7" key="1">
    <citation type="submission" date="2025-08" db="UniProtKB">
        <authorList>
            <consortium name="Ensembl"/>
        </authorList>
    </citation>
    <scope>IDENTIFICATION</scope>
</reference>
<dbReference type="PANTHER" id="PTHR12497:SF0">
    <property type="entry name" value="TAFAZZIN"/>
    <property type="match status" value="1"/>
</dbReference>
<evidence type="ECO:0000256" key="4">
    <source>
        <dbReference type="ARBA" id="ARBA00023136"/>
    </source>
</evidence>
<reference evidence="7" key="2">
    <citation type="submission" date="2025-09" db="UniProtKB">
        <authorList>
            <consortium name="Ensembl"/>
        </authorList>
    </citation>
    <scope>IDENTIFICATION</scope>
</reference>
<accession>A0A2K6QI16</accession>
<keyword evidence="5" id="KW-0012">Acyltransferase</keyword>
<dbReference type="PRINTS" id="PR00979">
    <property type="entry name" value="TAFAZZIN"/>
</dbReference>
<dbReference type="AlphaFoldDB" id="A0A2K6QI16"/>
<evidence type="ECO:0000256" key="3">
    <source>
        <dbReference type="ARBA" id="ARBA00023098"/>
    </source>
</evidence>
<dbReference type="GO" id="GO:0031966">
    <property type="term" value="C:mitochondrial membrane"/>
    <property type="evidence" value="ECO:0007669"/>
    <property type="project" value="TreeGrafter"/>
</dbReference>
<dbReference type="PROSITE" id="PS51257">
    <property type="entry name" value="PROKAR_LIPOPROTEIN"/>
    <property type="match status" value="1"/>
</dbReference>
<comment type="similarity">
    <text evidence="6">Belongs to the taffazin family.</text>
</comment>
<evidence type="ECO:0000313" key="7">
    <source>
        <dbReference type="Ensembl" id="ENSRROP00000028419.1"/>
    </source>
</evidence>
<keyword evidence="3" id="KW-0443">Lipid metabolism</keyword>
<evidence type="ECO:0000313" key="8">
    <source>
        <dbReference type="Proteomes" id="UP000233200"/>
    </source>
</evidence>
<protein>
    <recommendedName>
        <fullName evidence="6">Tafazzin family protein</fullName>
    </recommendedName>
</protein>
<organism evidence="7 8">
    <name type="scientific">Rhinopithecus roxellana</name>
    <name type="common">Golden snub-nosed monkey</name>
    <name type="synonym">Pygathrix roxellana</name>
    <dbReference type="NCBI Taxonomy" id="61622"/>
    <lineage>
        <taxon>Eukaryota</taxon>
        <taxon>Metazoa</taxon>
        <taxon>Chordata</taxon>
        <taxon>Craniata</taxon>
        <taxon>Vertebrata</taxon>
        <taxon>Euteleostomi</taxon>
        <taxon>Mammalia</taxon>
        <taxon>Eutheria</taxon>
        <taxon>Euarchontoglires</taxon>
        <taxon>Primates</taxon>
        <taxon>Haplorrhini</taxon>
        <taxon>Catarrhini</taxon>
        <taxon>Cercopithecidae</taxon>
        <taxon>Colobinae</taxon>
        <taxon>Rhinopithecus</taxon>
    </lineage>
</organism>
<sequence length="244" mass="27359">MPLHVKWPFPAVPPLTWTLASSVVMGLVGTYSCFWTSEWTQAEAGPPGYLCPAGGILKLRHIWNLKLMRWTPAAADICFTKELHSHFFSLGKCVPVCRAWLRAQLMLTFLPPPRAGIGRLIAECHLNPIILPLWHVGEPGNRDREMVSRVGGCPAPPHIWPSVHCAAGMNDVLPNSPPYFPRFGQKITVLIGKPFSALPVLERLRAENKSAVEMRKALTDFIQEEFQRLKTQAEQLHNHLQPGR</sequence>
<keyword evidence="2" id="KW-0808">Transferase</keyword>
<dbReference type="PANTHER" id="PTHR12497">
    <property type="entry name" value="TAZ PROTEIN TAFAZZIN"/>
    <property type="match status" value="1"/>
</dbReference>
<keyword evidence="8" id="KW-1185">Reference proteome</keyword>
<keyword evidence="4" id="KW-0472">Membrane</keyword>
<dbReference type="GO" id="GO:0007007">
    <property type="term" value="P:inner mitochondrial membrane organization"/>
    <property type="evidence" value="ECO:0007669"/>
    <property type="project" value="TreeGrafter"/>
</dbReference>
<comment type="function">
    <text evidence="6">Acyltransferase which is required to remodel newly synthesized phospholipid cardiolipin, a key component of the mitochondrial inner membrane. Required for the initiation of mitophagy. Required to ensure progression of spermatocytes through meiosis.</text>
</comment>
<name>A0A2K6QI16_RHIRO</name>
<comment type="subcellular location">
    <subcellularLocation>
        <location evidence="1">Membrane</location>
        <topology evidence="1">Peripheral membrane protein</topology>
    </subcellularLocation>
</comment>